<sequence length="128" mass="14152">MAAFHAAVVAHDGKRLAALFTSSGSSWFNVLSDQRYALARVKAPDAAKIRMSSYQDFADFVSKSKASLDPQHSNLRIQTDGIIASAYFDFRFMIDGKEQNRGSETWQLVRGVDGWRIASISYSSNLPG</sequence>
<dbReference type="SUPFAM" id="SSF54427">
    <property type="entry name" value="NTF2-like"/>
    <property type="match status" value="1"/>
</dbReference>
<dbReference type="Gene3D" id="3.10.450.50">
    <property type="match status" value="1"/>
</dbReference>
<keyword evidence="2" id="KW-1185">Reference proteome</keyword>
<evidence type="ECO:0000313" key="2">
    <source>
        <dbReference type="Proteomes" id="UP000500767"/>
    </source>
</evidence>
<organism evidence="1 2">
    <name type="scientific">Lichenicola cladoniae</name>
    <dbReference type="NCBI Taxonomy" id="1484109"/>
    <lineage>
        <taxon>Bacteria</taxon>
        <taxon>Pseudomonadati</taxon>
        <taxon>Pseudomonadota</taxon>
        <taxon>Alphaproteobacteria</taxon>
        <taxon>Acetobacterales</taxon>
        <taxon>Acetobacteraceae</taxon>
        <taxon>Lichenicola</taxon>
    </lineage>
</organism>
<evidence type="ECO:0000313" key="1">
    <source>
        <dbReference type="EMBL" id="QKE90788.1"/>
    </source>
</evidence>
<dbReference type="EMBL" id="CP053708">
    <property type="protein sequence ID" value="QKE90788.1"/>
    <property type="molecule type" value="Genomic_DNA"/>
</dbReference>
<accession>A0A6M8HR11</accession>
<protein>
    <submittedName>
        <fullName evidence="1">Nuclear transport factor 2 family protein</fullName>
    </submittedName>
</protein>
<dbReference type="Proteomes" id="UP000500767">
    <property type="component" value="Chromosome"/>
</dbReference>
<dbReference type="AlphaFoldDB" id="A0A6M8HR11"/>
<name>A0A6M8HR11_9PROT</name>
<gene>
    <name evidence="1" type="ORF">HN018_12700</name>
</gene>
<dbReference type="KEGG" id="lck:HN018_12700"/>
<proteinExistence type="predicted"/>
<reference evidence="1 2" key="1">
    <citation type="journal article" date="2014" name="World J. Microbiol. Biotechnol.">
        <title>Biodiversity and physiological characteristics of Antarctic and Arctic lichens-associated bacteria.</title>
        <authorList>
            <person name="Lee Y.M."/>
            <person name="Kim E.H."/>
            <person name="Lee H.K."/>
            <person name="Hong S.G."/>
        </authorList>
    </citation>
    <scope>NUCLEOTIDE SEQUENCE [LARGE SCALE GENOMIC DNA]</scope>
    <source>
        <strain evidence="1 2">PAMC 26569</strain>
    </source>
</reference>
<dbReference type="InterPro" id="IPR032710">
    <property type="entry name" value="NTF2-like_dom_sf"/>
</dbReference>